<dbReference type="EMBL" id="CP045482">
    <property type="protein sequence ID" value="QGR20957.1"/>
    <property type="molecule type" value="Genomic_DNA"/>
</dbReference>
<dbReference type="AlphaFoldDB" id="A0A650CU23"/>
<keyword evidence="4" id="KW-1185">Reference proteome</keyword>
<dbReference type="NCBIfam" id="TIGR01439">
    <property type="entry name" value="lp_hng_hel_AbrB"/>
    <property type="match status" value="1"/>
</dbReference>
<dbReference type="Gene3D" id="2.10.260.10">
    <property type="match status" value="1"/>
</dbReference>
<evidence type="ECO:0000313" key="3">
    <source>
        <dbReference type="EMBL" id="QGR20957.1"/>
    </source>
</evidence>
<protein>
    <submittedName>
        <fullName evidence="3">AbrB/MazE/SpoVT family DNA-binding domain-containing protein</fullName>
    </submittedName>
</protein>
<evidence type="ECO:0000313" key="4">
    <source>
        <dbReference type="Proteomes" id="UP000426328"/>
    </source>
</evidence>
<dbReference type="InterPro" id="IPR007159">
    <property type="entry name" value="SpoVT-AbrB_dom"/>
</dbReference>
<keyword evidence="3" id="KW-0238">DNA-binding</keyword>
<reference evidence="3 4" key="2">
    <citation type="submission" date="2019-10" db="EMBL/GenBank/DDBJ databases">
        <title>Genome Sequences from Six Type Strain Members of the Archaeal Family Sulfolobaceae: Acidianus ambivalens, Acidianus infernus, Metallosphaera prunae, Stygiolobus azoricus, Sulfolobus metallicus, and Sulfurisphaera ohwakuensis.</title>
        <authorList>
            <person name="Counts J.A."/>
            <person name="Kelly R.M."/>
        </authorList>
    </citation>
    <scope>NUCLEOTIDE SEQUENCE [LARGE SCALE GENOMIC DNA]</scope>
    <source>
        <strain evidence="3 4">LEI 10</strain>
    </source>
</reference>
<evidence type="ECO:0000313" key="5">
    <source>
        <dbReference type="Proteomes" id="UP000474054"/>
    </source>
</evidence>
<dbReference type="EMBL" id="WHYS01000001">
    <property type="protein sequence ID" value="MQL55421.1"/>
    <property type="molecule type" value="Genomic_DNA"/>
</dbReference>
<dbReference type="Proteomes" id="UP000474054">
    <property type="component" value="Unassembled WGS sequence"/>
</dbReference>
<accession>A0A650CU23</accession>
<sequence length="74" mass="8629">MPKVTEKYQVTIPKEVREKIGLKPGEEVEVIPLNDNEILLRRKVEKIKNPLQILLAKEEEKEIPPEKIDELAEE</sequence>
<proteinExistence type="predicted"/>
<dbReference type="KEGG" id="aamb:D1866_02120"/>
<dbReference type="SUPFAM" id="SSF89447">
    <property type="entry name" value="AbrB/MazE/MraZ-like"/>
    <property type="match status" value="1"/>
</dbReference>
<dbReference type="RefSeq" id="WP_152941118.1">
    <property type="nucleotide sequence ID" value="NZ_CP045482.1"/>
</dbReference>
<dbReference type="GeneID" id="42778496"/>
<dbReference type="Proteomes" id="UP000426328">
    <property type="component" value="Chromosome"/>
</dbReference>
<dbReference type="InterPro" id="IPR037914">
    <property type="entry name" value="SpoVT-AbrB_sf"/>
</dbReference>
<dbReference type="Pfam" id="PF04014">
    <property type="entry name" value="MazE_antitoxin"/>
    <property type="match status" value="1"/>
</dbReference>
<organism evidence="3 4">
    <name type="scientific">Acidianus ambivalens</name>
    <name type="common">Desulfurolobus ambivalens</name>
    <dbReference type="NCBI Taxonomy" id="2283"/>
    <lineage>
        <taxon>Archaea</taxon>
        <taxon>Thermoproteota</taxon>
        <taxon>Thermoprotei</taxon>
        <taxon>Sulfolobales</taxon>
        <taxon>Sulfolobaceae</taxon>
        <taxon>Acidianus</taxon>
    </lineage>
</organism>
<dbReference type="GO" id="GO:0003677">
    <property type="term" value="F:DNA binding"/>
    <property type="evidence" value="ECO:0007669"/>
    <property type="project" value="UniProtKB-KW"/>
</dbReference>
<evidence type="ECO:0000259" key="1">
    <source>
        <dbReference type="PROSITE" id="PS51740"/>
    </source>
</evidence>
<feature type="domain" description="SpoVT-AbrB" evidence="1">
    <location>
        <begin position="1"/>
        <end position="45"/>
    </location>
</feature>
<evidence type="ECO:0000313" key="2">
    <source>
        <dbReference type="EMBL" id="MQL55421.1"/>
    </source>
</evidence>
<dbReference type="PROSITE" id="PS51740">
    <property type="entry name" value="SPOVT_ABRB"/>
    <property type="match status" value="1"/>
</dbReference>
<gene>
    <name evidence="3" type="ORF">D1866_02120</name>
    <name evidence="2" type="ORF">GFB69_06585</name>
</gene>
<name>A0A650CU23_ACIAM</name>
<dbReference type="SMART" id="SM00966">
    <property type="entry name" value="SpoVT_AbrB"/>
    <property type="match status" value="1"/>
</dbReference>
<reference evidence="2 5" key="1">
    <citation type="submission" date="2019-10" db="EMBL/GenBank/DDBJ databases">
        <title>Comparative genomics of sulfur disproportionating microorganisms.</title>
        <authorList>
            <person name="Ward L.M."/>
            <person name="Bertran E."/>
            <person name="Johnston D."/>
        </authorList>
    </citation>
    <scope>NUCLEOTIDE SEQUENCE [LARGE SCALE GENOMIC DNA]</scope>
    <source>
        <strain evidence="2 5">DSM 3772</strain>
    </source>
</reference>